<reference evidence="1 2" key="1">
    <citation type="submission" date="2021-05" db="EMBL/GenBank/DDBJ databases">
        <title>A Polyphasic approach of four new species of the genus Ohtaekwangia: Ohtaekwangia histidinii sp. nov., Ohtaekwangia cretensis sp. nov., Ohtaekwangia indiensis sp. nov., Ohtaekwangia reichenbachii sp. nov. from diverse environment.</title>
        <authorList>
            <person name="Octaviana S."/>
        </authorList>
    </citation>
    <scope>NUCLEOTIDE SEQUENCE [LARGE SCALE GENOMIC DNA]</scope>
    <source>
        <strain evidence="1 2">PWU5</strain>
    </source>
</reference>
<feature type="non-terminal residue" evidence="1">
    <location>
        <position position="1"/>
    </location>
</feature>
<evidence type="ECO:0000313" key="1">
    <source>
        <dbReference type="EMBL" id="MBT1712615.1"/>
    </source>
</evidence>
<gene>
    <name evidence="1" type="ORF">KK062_30560</name>
</gene>
<proteinExistence type="predicted"/>
<protein>
    <submittedName>
        <fullName evidence="1">Uncharacterized protein</fullName>
    </submittedName>
</protein>
<organism evidence="1 2">
    <name type="scientific">Dawidia cretensis</name>
    <dbReference type="NCBI Taxonomy" id="2782350"/>
    <lineage>
        <taxon>Bacteria</taxon>
        <taxon>Pseudomonadati</taxon>
        <taxon>Bacteroidota</taxon>
        <taxon>Cytophagia</taxon>
        <taxon>Cytophagales</taxon>
        <taxon>Chryseotaleaceae</taxon>
        <taxon>Dawidia</taxon>
    </lineage>
</organism>
<keyword evidence="2" id="KW-1185">Reference proteome</keyword>
<sequence>LKQISPIKQQLKRIFADPALTPEISNGIAGQGLVLIETLDILDDSEFVIGTLKKYVSILLDQQEADGSWKTENLVNNGY</sequence>
<dbReference type="AlphaFoldDB" id="A0AAP2E4S3"/>
<dbReference type="RefSeq" id="WP_254088144.1">
    <property type="nucleotide sequence ID" value="NZ_JAHESE010000237.1"/>
</dbReference>
<evidence type="ECO:0000313" key="2">
    <source>
        <dbReference type="Proteomes" id="UP001319080"/>
    </source>
</evidence>
<accession>A0AAP2E4S3</accession>
<dbReference type="Proteomes" id="UP001319080">
    <property type="component" value="Unassembled WGS sequence"/>
</dbReference>
<dbReference type="EMBL" id="JAHESE010000237">
    <property type="protein sequence ID" value="MBT1712615.1"/>
    <property type="molecule type" value="Genomic_DNA"/>
</dbReference>
<comment type="caution">
    <text evidence="1">The sequence shown here is derived from an EMBL/GenBank/DDBJ whole genome shotgun (WGS) entry which is preliminary data.</text>
</comment>
<name>A0AAP2E4S3_9BACT</name>